<name>A0A4C1ZI70_EUMVA</name>
<feature type="region of interest" description="Disordered" evidence="1">
    <location>
        <begin position="1"/>
        <end position="74"/>
    </location>
</feature>
<reference evidence="2 3" key="1">
    <citation type="journal article" date="2019" name="Commun. Biol.">
        <title>The bagworm genome reveals a unique fibroin gene that provides high tensile strength.</title>
        <authorList>
            <person name="Kono N."/>
            <person name="Nakamura H."/>
            <person name="Ohtoshi R."/>
            <person name="Tomita M."/>
            <person name="Numata K."/>
            <person name="Arakawa K."/>
        </authorList>
    </citation>
    <scope>NUCLEOTIDE SEQUENCE [LARGE SCALE GENOMIC DNA]</scope>
</reference>
<keyword evidence="3" id="KW-1185">Reference proteome</keyword>
<evidence type="ECO:0000256" key="1">
    <source>
        <dbReference type="SAM" id="MobiDB-lite"/>
    </source>
</evidence>
<organism evidence="2 3">
    <name type="scientific">Eumeta variegata</name>
    <name type="common">Bagworm moth</name>
    <name type="synonym">Eumeta japonica</name>
    <dbReference type="NCBI Taxonomy" id="151549"/>
    <lineage>
        <taxon>Eukaryota</taxon>
        <taxon>Metazoa</taxon>
        <taxon>Ecdysozoa</taxon>
        <taxon>Arthropoda</taxon>
        <taxon>Hexapoda</taxon>
        <taxon>Insecta</taxon>
        <taxon>Pterygota</taxon>
        <taxon>Neoptera</taxon>
        <taxon>Endopterygota</taxon>
        <taxon>Lepidoptera</taxon>
        <taxon>Glossata</taxon>
        <taxon>Ditrysia</taxon>
        <taxon>Tineoidea</taxon>
        <taxon>Psychidae</taxon>
        <taxon>Oiketicinae</taxon>
        <taxon>Eumeta</taxon>
    </lineage>
</organism>
<gene>
    <name evidence="2" type="ORF">EVAR_57376_1</name>
</gene>
<evidence type="ECO:0000313" key="3">
    <source>
        <dbReference type="Proteomes" id="UP000299102"/>
    </source>
</evidence>
<dbReference type="AlphaFoldDB" id="A0A4C1ZI70"/>
<proteinExistence type="predicted"/>
<comment type="caution">
    <text evidence="2">The sequence shown here is derived from an EMBL/GenBank/DDBJ whole genome shotgun (WGS) entry which is preliminary data.</text>
</comment>
<sequence length="74" mass="8203">MWGVGAAWGGRLRQLRPRPAPRCKARPKPRGSKSGECVGTRSRRMSCGHTQFHTSLRNPRVAPPPPRRRAAPPP</sequence>
<dbReference type="EMBL" id="BGZK01001782">
    <property type="protein sequence ID" value="GBP86255.1"/>
    <property type="molecule type" value="Genomic_DNA"/>
</dbReference>
<accession>A0A4C1ZI70</accession>
<feature type="compositionally biased region" description="Polar residues" evidence="1">
    <location>
        <begin position="48"/>
        <end position="57"/>
    </location>
</feature>
<dbReference type="Proteomes" id="UP000299102">
    <property type="component" value="Unassembled WGS sequence"/>
</dbReference>
<feature type="compositionally biased region" description="Basic residues" evidence="1">
    <location>
        <begin position="13"/>
        <end position="31"/>
    </location>
</feature>
<protein>
    <submittedName>
        <fullName evidence="2">Uncharacterized protein</fullName>
    </submittedName>
</protein>
<evidence type="ECO:0000313" key="2">
    <source>
        <dbReference type="EMBL" id="GBP86255.1"/>
    </source>
</evidence>